<proteinExistence type="predicted"/>
<sequence length="66" mass="8045">MLKKWFENYLGESHCKHKYIFIKMQDNEDFKKGTLGVVYMYQCEKCGKEKLKFKNNNEINNEFLDI</sequence>
<comment type="caution">
    <text evidence="1">The sequence shown here is derived from an EMBL/GenBank/DDBJ whole genome shotgun (WGS) entry which is preliminary data.</text>
</comment>
<accession>A0A2B2LX81</accession>
<gene>
    <name evidence="1" type="ORF">COK05_06435</name>
</gene>
<organism evidence="1 2">
    <name type="scientific">Bacillus cereus</name>
    <dbReference type="NCBI Taxonomy" id="1396"/>
    <lineage>
        <taxon>Bacteria</taxon>
        <taxon>Bacillati</taxon>
        <taxon>Bacillota</taxon>
        <taxon>Bacilli</taxon>
        <taxon>Bacillales</taxon>
        <taxon>Bacillaceae</taxon>
        <taxon>Bacillus</taxon>
        <taxon>Bacillus cereus group</taxon>
    </lineage>
</organism>
<evidence type="ECO:0008006" key="3">
    <source>
        <dbReference type="Google" id="ProtNLM"/>
    </source>
</evidence>
<reference evidence="1 2" key="1">
    <citation type="submission" date="2017-09" db="EMBL/GenBank/DDBJ databases">
        <title>Large-scale bioinformatics analysis of Bacillus genomes uncovers conserved roles of natural products in bacterial physiology.</title>
        <authorList>
            <consortium name="Agbiome Team Llc"/>
            <person name="Bleich R.M."/>
            <person name="Grubbs K.J."/>
            <person name="Santa Maria K.C."/>
            <person name="Allen S.E."/>
            <person name="Farag S."/>
            <person name="Shank E.A."/>
            <person name="Bowers A."/>
        </authorList>
    </citation>
    <scope>NUCLEOTIDE SEQUENCE [LARGE SCALE GENOMIC DNA]</scope>
    <source>
        <strain evidence="1 2">AFS070861</strain>
    </source>
</reference>
<dbReference type="RefSeq" id="WP_098611916.1">
    <property type="nucleotide sequence ID" value="NZ_JBNNUB010000009.1"/>
</dbReference>
<name>A0A2B2LX81_BACCE</name>
<protein>
    <recommendedName>
        <fullName evidence="3">Zinc finger protein 100</fullName>
    </recommendedName>
</protein>
<dbReference type="Proteomes" id="UP000224386">
    <property type="component" value="Unassembled WGS sequence"/>
</dbReference>
<dbReference type="AlphaFoldDB" id="A0A2B2LX81"/>
<evidence type="ECO:0000313" key="2">
    <source>
        <dbReference type="Proteomes" id="UP000224386"/>
    </source>
</evidence>
<dbReference type="EMBL" id="NVAP01000012">
    <property type="protein sequence ID" value="PFQ49417.1"/>
    <property type="molecule type" value="Genomic_DNA"/>
</dbReference>
<evidence type="ECO:0000313" key="1">
    <source>
        <dbReference type="EMBL" id="PFQ49417.1"/>
    </source>
</evidence>